<dbReference type="Proteomes" id="UP000054843">
    <property type="component" value="Unassembled WGS sequence"/>
</dbReference>
<evidence type="ECO:0000313" key="1">
    <source>
        <dbReference type="EMBL" id="KRZ65896.1"/>
    </source>
</evidence>
<comment type="caution">
    <text evidence="1">The sequence shown here is derived from an EMBL/GenBank/DDBJ whole genome shotgun (WGS) entry which is preliminary data.</text>
</comment>
<sequence length="141" mass="16467">LTSCIRYRNRRLAVLFPCVYRSRITLTLLCLRRASDSVSDTQLPRLLLPSKYRSAQIYCTQKKRQSERNSFIQRIHHECSSRITHTMIQHITRHCSISTAVLAFIHKSFRNSLSCTAIPSVNAYFPQVRSNSICYCFDTEY</sequence>
<reference evidence="1 2" key="1">
    <citation type="submission" date="2015-01" db="EMBL/GenBank/DDBJ databases">
        <title>Evolution of Trichinella species and genotypes.</title>
        <authorList>
            <person name="Korhonen P.K."/>
            <person name="Edoardo P."/>
            <person name="Giuseppe L.R."/>
            <person name="Gasser R.B."/>
        </authorList>
    </citation>
    <scope>NUCLEOTIDE SEQUENCE [LARGE SCALE GENOMIC DNA]</scope>
    <source>
        <strain evidence="1">ISS1980</strain>
    </source>
</reference>
<gene>
    <name evidence="1" type="ORF">T10_576</name>
</gene>
<dbReference type="EMBL" id="JYDO01000283">
    <property type="protein sequence ID" value="KRZ65896.1"/>
    <property type="molecule type" value="Genomic_DNA"/>
</dbReference>
<dbReference type="AlphaFoldDB" id="A0A0V1M2I4"/>
<organism evidence="1 2">
    <name type="scientific">Trichinella papuae</name>
    <dbReference type="NCBI Taxonomy" id="268474"/>
    <lineage>
        <taxon>Eukaryota</taxon>
        <taxon>Metazoa</taxon>
        <taxon>Ecdysozoa</taxon>
        <taxon>Nematoda</taxon>
        <taxon>Enoplea</taxon>
        <taxon>Dorylaimia</taxon>
        <taxon>Trichinellida</taxon>
        <taxon>Trichinellidae</taxon>
        <taxon>Trichinella</taxon>
    </lineage>
</organism>
<name>A0A0V1M2I4_9BILA</name>
<evidence type="ECO:0000313" key="2">
    <source>
        <dbReference type="Proteomes" id="UP000054843"/>
    </source>
</evidence>
<protein>
    <submittedName>
        <fullName evidence="1">Uncharacterized protein</fullName>
    </submittedName>
</protein>
<keyword evidence="2" id="KW-1185">Reference proteome</keyword>
<feature type="non-terminal residue" evidence="1">
    <location>
        <position position="1"/>
    </location>
</feature>
<proteinExistence type="predicted"/>
<accession>A0A0V1M2I4</accession>